<evidence type="ECO:0000256" key="2">
    <source>
        <dbReference type="ARBA" id="ARBA00004173"/>
    </source>
</evidence>
<dbReference type="GO" id="GO:0006744">
    <property type="term" value="P:ubiquinone biosynthetic process"/>
    <property type="evidence" value="ECO:0007669"/>
    <property type="project" value="TreeGrafter"/>
</dbReference>
<dbReference type="InterPro" id="IPR000092">
    <property type="entry name" value="Polyprenyl_synt"/>
</dbReference>
<evidence type="ECO:0000256" key="8">
    <source>
        <dbReference type="ARBA" id="ARBA00023229"/>
    </source>
</evidence>
<protein>
    <recommendedName>
        <fullName evidence="11">Geranyl diphosphate synthase</fullName>
    </recommendedName>
</protein>
<organism evidence="9 10">
    <name type="scientific">Papaver nudicaule</name>
    <name type="common">Iceland poppy</name>
    <dbReference type="NCBI Taxonomy" id="74823"/>
    <lineage>
        <taxon>Eukaryota</taxon>
        <taxon>Viridiplantae</taxon>
        <taxon>Streptophyta</taxon>
        <taxon>Embryophyta</taxon>
        <taxon>Tracheophyta</taxon>
        <taxon>Spermatophyta</taxon>
        <taxon>Magnoliopsida</taxon>
        <taxon>Ranunculales</taxon>
        <taxon>Papaveraceae</taxon>
        <taxon>Papaveroideae</taxon>
        <taxon>Papaver</taxon>
    </lineage>
</organism>
<keyword evidence="10" id="KW-1185">Reference proteome</keyword>
<keyword evidence="4" id="KW-0808">Transferase</keyword>
<comment type="caution">
    <text evidence="9">The sequence shown here is derived from an EMBL/GenBank/DDBJ whole genome shotgun (WGS) entry which is preliminary data.</text>
</comment>
<dbReference type="PANTHER" id="PTHR12001">
    <property type="entry name" value="GERANYLGERANYL PYROPHOSPHATE SYNTHASE"/>
    <property type="match status" value="1"/>
</dbReference>
<evidence type="ECO:0000256" key="7">
    <source>
        <dbReference type="ARBA" id="ARBA00023128"/>
    </source>
</evidence>
<evidence type="ECO:0000313" key="9">
    <source>
        <dbReference type="EMBL" id="MCL7026360.1"/>
    </source>
</evidence>
<dbReference type="Proteomes" id="UP001177140">
    <property type="component" value="Unassembled WGS sequence"/>
</dbReference>
<dbReference type="Pfam" id="PF00494">
    <property type="entry name" value="SQS_PSY"/>
    <property type="match status" value="1"/>
</dbReference>
<dbReference type="GO" id="GO:0004659">
    <property type="term" value="F:prenyltransferase activity"/>
    <property type="evidence" value="ECO:0007669"/>
    <property type="project" value="InterPro"/>
</dbReference>
<dbReference type="GO" id="GO:0008299">
    <property type="term" value="P:isoprenoid biosynthetic process"/>
    <property type="evidence" value="ECO:0007669"/>
    <property type="project" value="UniProtKB-KW"/>
</dbReference>
<comment type="subcellular location">
    <subcellularLocation>
        <location evidence="2">Mitochondrion</location>
    </subcellularLocation>
</comment>
<dbReference type="PROSITE" id="PS00723">
    <property type="entry name" value="POLYPRENYL_SYNTHASE_1"/>
    <property type="match status" value="1"/>
</dbReference>
<comment type="similarity">
    <text evidence="3">Belongs to the FPP/GGPP synthase family.</text>
</comment>
<dbReference type="InterPro" id="IPR002060">
    <property type="entry name" value="Squ/phyt_synthse"/>
</dbReference>
<dbReference type="PROSITE" id="PS00444">
    <property type="entry name" value="POLYPRENYL_SYNTHASE_2"/>
    <property type="match status" value="1"/>
</dbReference>
<dbReference type="FunFam" id="1.10.600.10:FF:000015">
    <property type="entry name" value="Solanesyl diphosphate synthase 3, chloroplastic/mitochondrial"/>
    <property type="match status" value="1"/>
</dbReference>
<gene>
    <name evidence="9" type="ORF">MKW94_029898</name>
</gene>
<dbReference type="GO" id="GO:0005739">
    <property type="term" value="C:mitochondrion"/>
    <property type="evidence" value="ECO:0007669"/>
    <property type="project" value="UniProtKB-SubCell"/>
</dbReference>
<dbReference type="InterPro" id="IPR008949">
    <property type="entry name" value="Isoprenoid_synthase_dom_sf"/>
</dbReference>
<reference evidence="9" key="1">
    <citation type="submission" date="2022-03" db="EMBL/GenBank/DDBJ databases">
        <title>A functionally conserved STORR gene fusion in Papaver species that diverged 16.8 million years ago.</title>
        <authorList>
            <person name="Catania T."/>
        </authorList>
    </citation>
    <scope>NUCLEOTIDE SEQUENCE</scope>
    <source>
        <strain evidence="9">S-191538</strain>
    </source>
</reference>
<dbReference type="GO" id="GO:1990234">
    <property type="term" value="C:transferase complex"/>
    <property type="evidence" value="ECO:0007669"/>
    <property type="project" value="TreeGrafter"/>
</dbReference>
<keyword evidence="7" id="KW-0496">Mitochondrion</keyword>
<dbReference type="Pfam" id="PF00348">
    <property type="entry name" value="polyprenyl_synt"/>
    <property type="match status" value="1"/>
</dbReference>
<evidence type="ECO:0000256" key="1">
    <source>
        <dbReference type="ARBA" id="ARBA00001946"/>
    </source>
</evidence>
<dbReference type="AlphaFoldDB" id="A0AA41UXF7"/>
<dbReference type="CDD" id="cd00685">
    <property type="entry name" value="Trans_IPPS_HT"/>
    <property type="match status" value="1"/>
</dbReference>
<dbReference type="SUPFAM" id="SSF48576">
    <property type="entry name" value="Terpenoid synthases"/>
    <property type="match status" value="2"/>
</dbReference>
<dbReference type="EMBL" id="JAJJMA010055645">
    <property type="protein sequence ID" value="MCL7026360.1"/>
    <property type="molecule type" value="Genomic_DNA"/>
</dbReference>
<accession>A0AA41UXF7</accession>
<keyword evidence="6" id="KW-0460">Magnesium</keyword>
<evidence type="ECO:0000313" key="10">
    <source>
        <dbReference type="Proteomes" id="UP001177140"/>
    </source>
</evidence>
<evidence type="ECO:0000256" key="6">
    <source>
        <dbReference type="ARBA" id="ARBA00022842"/>
    </source>
</evidence>
<comment type="cofactor">
    <cofactor evidence="1">
        <name>Mg(2+)</name>
        <dbReference type="ChEBI" id="CHEBI:18420"/>
    </cofactor>
</comment>
<name>A0AA41UXF7_PAPNU</name>
<dbReference type="Gene3D" id="1.10.600.10">
    <property type="entry name" value="Farnesyl Diphosphate Synthase"/>
    <property type="match status" value="2"/>
</dbReference>
<dbReference type="SFLD" id="SFLDS00005">
    <property type="entry name" value="Isoprenoid_Synthase_Type_I"/>
    <property type="match status" value="1"/>
</dbReference>
<dbReference type="GO" id="GO:0046872">
    <property type="term" value="F:metal ion binding"/>
    <property type="evidence" value="ECO:0007669"/>
    <property type="project" value="UniProtKB-KW"/>
</dbReference>
<evidence type="ECO:0000256" key="5">
    <source>
        <dbReference type="ARBA" id="ARBA00022723"/>
    </source>
</evidence>
<dbReference type="PANTHER" id="PTHR12001:SF69">
    <property type="entry name" value="ALL TRANS-POLYPRENYL-DIPHOSPHATE SYNTHASE PDSS1"/>
    <property type="match status" value="1"/>
</dbReference>
<keyword evidence="5" id="KW-0479">Metal-binding</keyword>
<keyword evidence="8" id="KW-0414">Isoprene biosynthesis</keyword>
<dbReference type="InterPro" id="IPR033749">
    <property type="entry name" value="Polyprenyl_synt_CS"/>
</dbReference>
<evidence type="ECO:0000256" key="4">
    <source>
        <dbReference type="ARBA" id="ARBA00022679"/>
    </source>
</evidence>
<sequence>MDALYIVTEDDMNIPADTKVPILENFHRHIYDVDFHFSCKQSTYKHHKVLMDQFHHVSTALLELKKRYLSDPSEFSIEETTKIMGAGMAKFILKEVETVDDYNEYCHIVSGHPFIEISKHFHASNLMKVAPEYLCNSMGLFLQKIHIIQDFMEDMNEIPKPRIHWPRQIWRKYVDELEDLTCKANSEKAIHCLNDMVTDALLHAENCLEYISTILDPNVFRAMGILLIIGIGTLASCYNNNTFFRGSGKKISFALAAKAIKGSKTMSGVYGVFYDFSSMLRTKISNGDPNATKTLSCVDAIQKVCGSSFSLDHRLIGVEGKGYDQVQEGESPLVLEQVNPYSLVADELSLIGNRLREMVAVEVPKLASAAEYFFELGVEGKRLRPTVLLLMASALDVPSSPESVPDDLTRSPIDVRKRQQCMAEITEMIHVASLLHDDVLDDADTRRGVPSLNVRMGNKLSVLAGDFLLSRACVALSSLKDFEVGTLMATVVEHLVTGEIMQMTSTLQQRYSMDQYMEKTYYKTASLIANSCKAIALLANQSTEVAVLAYNYGRNLGLAFQLIDDILDFTGSLDSLGKASLSDIHLGVVTAPILFAIQEYPQLEEIINRGFDDAANVDLALEYLQKSRGIQRATELAIEHAGLAASAIDSLPGTDDENVRISRRALVDLTHMVVTRII</sequence>
<evidence type="ECO:0000256" key="3">
    <source>
        <dbReference type="ARBA" id="ARBA00006706"/>
    </source>
</evidence>
<proteinExistence type="inferred from homology"/>
<evidence type="ECO:0008006" key="11">
    <source>
        <dbReference type="Google" id="ProtNLM"/>
    </source>
</evidence>